<accession>A0A3S0BNX8</accession>
<keyword evidence="4" id="KW-0325">Glycoprotein</keyword>
<evidence type="ECO:0000256" key="9">
    <source>
        <dbReference type="RuleBase" id="RU361169"/>
    </source>
</evidence>
<dbReference type="Proteomes" id="UP000276128">
    <property type="component" value="Unassembled WGS sequence"/>
</dbReference>
<dbReference type="GO" id="GO:0004650">
    <property type="term" value="F:polygalacturonase activity"/>
    <property type="evidence" value="ECO:0007669"/>
    <property type="project" value="InterPro"/>
</dbReference>
<evidence type="ECO:0000256" key="3">
    <source>
        <dbReference type="ARBA" id="ARBA00022801"/>
    </source>
</evidence>
<comment type="caution">
    <text evidence="10">The sequence shown here is derived from an EMBL/GenBank/DDBJ whole genome shotgun (WGS) entry which is preliminary data.</text>
</comment>
<keyword evidence="11" id="KW-1185">Reference proteome</keyword>
<comment type="similarity">
    <text evidence="1 9">Belongs to the glycosyl hydrolase 28 family.</text>
</comment>
<evidence type="ECO:0000256" key="1">
    <source>
        <dbReference type="ARBA" id="ARBA00008834"/>
    </source>
</evidence>
<keyword evidence="6 9" id="KW-0326">Glycosidase</keyword>
<evidence type="ECO:0000313" key="11">
    <source>
        <dbReference type="Proteomes" id="UP000276128"/>
    </source>
</evidence>
<dbReference type="RefSeq" id="WP_126140282.1">
    <property type="nucleotide sequence ID" value="NZ_RXHU01000015.1"/>
</dbReference>
<evidence type="ECO:0000256" key="6">
    <source>
        <dbReference type="ARBA" id="ARBA00023295"/>
    </source>
</evidence>
<dbReference type="GO" id="GO:0000272">
    <property type="term" value="P:polysaccharide catabolic process"/>
    <property type="evidence" value="ECO:0007669"/>
    <property type="project" value="UniProtKB-KW"/>
</dbReference>
<reference evidence="10 11" key="1">
    <citation type="submission" date="2018-12" db="EMBL/GenBank/DDBJ databases">
        <title>Bacillus ochoae sp. nov., Paenibacillus whitsoniae sp. nov., Paenibacillus spiritus sp. nov. Isolated from the Mars Exploration Rover during spacecraft assembly.</title>
        <authorList>
            <person name="Seuylemezian A."/>
            <person name="Vaishampayan P."/>
        </authorList>
    </citation>
    <scope>NUCLEOTIDE SEQUENCE [LARGE SCALE GENOMIC DNA]</scope>
    <source>
        <strain evidence="10 11">MER 54</strain>
    </source>
</reference>
<name>A0A3S0BNX8_9BACL</name>
<sequence length="481" mass="54452">MSLIKLWQAPEGAVGQDDFDVSVRIPGENWQPLFVYEAKVDMHNVRQASMAYFDMEGTVEVRVVSRKGSVHQAVIRPLSKQIPYEVDGAAVTFRLNEPCKLSLEVNGDRFGNLHLFANPLEEDSPEPDASNVLFLKPAIHRMEDIDRLANSPLQPGGAAPEVIYFGPGMHYLEETIFRIPSGKTVYIAGGAIVVGSLVCDHVQDVTIRGRGILYLSDFHRFSAFRGVRILFSHHISVEGIVLLDPPHYSIYIGKSEHIRIRNFKSFSTRGWSDGIDMMASSHIEIEDVFLRTSDDCIAIYGSRWDYRGDTGFVSVRDSVLWADVAHALNVGGHGDYRRGGDLIQSIHFSNIDILEHHEPQPNYWGAMNINVGDNNTVRNVRYEDIRVENFELGQLVDIRVVWNEKYNPVPGKRVEHVTFRNVTYNGKNENKNRIYGFNQERSIVGITFINLRINGELILDAEQGNFDINEHAQGIQFRQES</sequence>
<evidence type="ECO:0000256" key="2">
    <source>
        <dbReference type="ARBA" id="ARBA00022737"/>
    </source>
</evidence>
<evidence type="ECO:0000256" key="8">
    <source>
        <dbReference type="ARBA" id="ARBA00037278"/>
    </source>
</evidence>
<dbReference type="PANTHER" id="PTHR31736:SF9">
    <property type="entry name" value="ENDO-XYLOGALACTURONAN HYDROLASE A-RELATED"/>
    <property type="match status" value="1"/>
</dbReference>
<keyword evidence="5" id="KW-0119">Carbohydrate metabolism</keyword>
<protein>
    <recommendedName>
        <fullName evidence="12">Glycoside hydrolase</fullName>
    </recommendedName>
</protein>
<dbReference type="PANTHER" id="PTHR31736">
    <property type="match status" value="1"/>
</dbReference>
<keyword evidence="7" id="KW-0624">Polysaccharide degradation</keyword>
<keyword evidence="3 9" id="KW-0378">Hydrolase</keyword>
<comment type="function">
    <text evidence="8">Pectinolytic enzyme involved in the degradation of xylogalacturonan (xga), a galacturonan backbone heavily substituted with xylose, and which is one important component of the hairy regions of pectin. Activity requires a galacturonic acid backbone substituted with xylose.</text>
</comment>
<dbReference type="InterPro" id="IPR012334">
    <property type="entry name" value="Pectin_lyas_fold"/>
</dbReference>
<evidence type="ECO:0000256" key="7">
    <source>
        <dbReference type="ARBA" id="ARBA00023326"/>
    </source>
</evidence>
<dbReference type="InterPro" id="IPR000743">
    <property type="entry name" value="Glyco_hydro_28"/>
</dbReference>
<dbReference type="Gene3D" id="2.160.20.10">
    <property type="entry name" value="Single-stranded right-handed beta-helix, Pectin lyase-like"/>
    <property type="match status" value="1"/>
</dbReference>
<gene>
    <name evidence="10" type="ORF">EJQ19_06020</name>
</gene>
<proteinExistence type="inferred from homology"/>
<dbReference type="Pfam" id="PF00295">
    <property type="entry name" value="Glyco_hydro_28"/>
    <property type="match status" value="1"/>
</dbReference>
<dbReference type="OrthoDB" id="9795222at2"/>
<evidence type="ECO:0008006" key="12">
    <source>
        <dbReference type="Google" id="ProtNLM"/>
    </source>
</evidence>
<evidence type="ECO:0000256" key="4">
    <source>
        <dbReference type="ARBA" id="ARBA00023180"/>
    </source>
</evidence>
<keyword evidence="2" id="KW-0677">Repeat</keyword>
<evidence type="ECO:0000313" key="10">
    <source>
        <dbReference type="EMBL" id="RTE10820.1"/>
    </source>
</evidence>
<evidence type="ECO:0000256" key="5">
    <source>
        <dbReference type="ARBA" id="ARBA00023277"/>
    </source>
</evidence>
<dbReference type="AlphaFoldDB" id="A0A3S0BNX8"/>
<dbReference type="InterPro" id="IPR011050">
    <property type="entry name" value="Pectin_lyase_fold/virulence"/>
</dbReference>
<dbReference type="EMBL" id="RXHU01000015">
    <property type="protein sequence ID" value="RTE10820.1"/>
    <property type="molecule type" value="Genomic_DNA"/>
</dbReference>
<organism evidence="10 11">
    <name type="scientific">Paenibacillus whitsoniae</name>
    <dbReference type="NCBI Taxonomy" id="2496558"/>
    <lineage>
        <taxon>Bacteria</taxon>
        <taxon>Bacillati</taxon>
        <taxon>Bacillota</taxon>
        <taxon>Bacilli</taxon>
        <taxon>Bacillales</taxon>
        <taxon>Paenibacillaceae</taxon>
        <taxon>Paenibacillus</taxon>
    </lineage>
</organism>
<dbReference type="SUPFAM" id="SSF51126">
    <property type="entry name" value="Pectin lyase-like"/>
    <property type="match status" value="1"/>
</dbReference>